<feature type="domain" description="Soluble ligand binding" evidence="4">
    <location>
        <begin position="121"/>
        <end position="167"/>
    </location>
</feature>
<feature type="chain" id="PRO_5018566764" evidence="2">
    <location>
        <begin position="22"/>
        <end position="194"/>
    </location>
</feature>
<proteinExistence type="predicted"/>
<accession>A0A3S0K0H4</accession>
<evidence type="ECO:0000256" key="1">
    <source>
        <dbReference type="ARBA" id="ARBA00022729"/>
    </source>
</evidence>
<dbReference type="InterPro" id="IPR049712">
    <property type="entry name" value="Poly_export"/>
</dbReference>
<keyword evidence="1 2" id="KW-0732">Signal</keyword>
<evidence type="ECO:0000256" key="2">
    <source>
        <dbReference type="SAM" id="SignalP"/>
    </source>
</evidence>
<dbReference type="Gene3D" id="3.10.560.10">
    <property type="entry name" value="Outer membrane lipoprotein wza domain like"/>
    <property type="match status" value="1"/>
</dbReference>
<gene>
    <name evidence="5" type="ORF">EJ903_24060</name>
</gene>
<dbReference type="Pfam" id="PF10531">
    <property type="entry name" value="SLBB"/>
    <property type="match status" value="1"/>
</dbReference>
<dbReference type="PROSITE" id="PS51257">
    <property type="entry name" value="PROKAR_LIPOPROTEIN"/>
    <property type="match status" value="1"/>
</dbReference>
<feature type="domain" description="Polysaccharide export protein N-terminal" evidence="3">
    <location>
        <begin position="40"/>
        <end position="115"/>
    </location>
</feature>
<dbReference type="AlphaFoldDB" id="A0A3S0K0H4"/>
<feature type="signal peptide" evidence="2">
    <location>
        <begin position="1"/>
        <end position="21"/>
    </location>
</feature>
<evidence type="ECO:0000313" key="5">
    <source>
        <dbReference type="EMBL" id="RTR14188.1"/>
    </source>
</evidence>
<evidence type="ECO:0000259" key="4">
    <source>
        <dbReference type="Pfam" id="PF10531"/>
    </source>
</evidence>
<dbReference type="PANTHER" id="PTHR33619">
    <property type="entry name" value="POLYSACCHARIDE EXPORT PROTEIN GFCE-RELATED"/>
    <property type="match status" value="1"/>
</dbReference>
<dbReference type="EMBL" id="RXMA01000041">
    <property type="protein sequence ID" value="RTR14188.1"/>
    <property type="molecule type" value="Genomic_DNA"/>
</dbReference>
<dbReference type="OrthoDB" id="197007at2"/>
<evidence type="ECO:0000313" key="6">
    <source>
        <dbReference type="Proteomes" id="UP000277007"/>
    </source>
</evidence>
<name>A0A3S0K0H4_9PROT</name>
<dbReference type="InterPro" id="IPR003715">
    <property type="entry name" value="Poly_export_N"/>
</dbReference>
<dbReference type="GO" id="GO:0015159">
    <property type="term" value="F:polysaccharide transmembrane transporter activity"/>
    <property type="evidence" value="ECO:0007669"/>
    <property type="project" value="InterPro"/>
</dbReference>
<protein>
    <submittedName>
        <fullName evidence="5">Polysaccharide export protein</fullName>
    </submittedName>
</protein>
<comment type="caution">
    <text evidence="5">The sequence shown here is derived from an EMBL/GenBank/DDBJ whole genome shotgun (WGS) entry which is preliminary data.</text>
</comment>
<dbReference type="Proteomes" id="UP000277007">
    <property type="component" value="Unassembled WGS sequence"/>
</dbReference>
<dbReference type="InterPro" id="IPR019554">
    <property type="entry name" value="Soluble_ligand-bd"/>
</dbReference>
<organism evidence="5 6">
    <name type="scientific">Azospirillum griseum</name>
    <dbReference type="NCBI Taxonomy" id="2496639"/>
    <lineage>
        <taxon>Bacteria</taxon>
        <taxon>Pseudomonadati</taxon>
        <taxon>Pseudomonadota</taxon>
        <taxon>Alphaproteobacteria</taxon>
        <taxon>Rhodospirillales</taxon>
        <taxon>Azospirillaceae</taxon>
        <taxon>Azospirillum</taxon>
    </lineage>
</organism>
<sequence length="194" mass="21043">MPRKPHALFRALFAAIVLTVAGCGGVSLPTETAPMEPGNPSDGYLIEPGNRVRVIVFNEPSLSGDFTVDPSGNLAMTLVGNIPASGIGPKVLGQRIETSLKKDGYLQSPKVAIEVQSFRPFYVLGEVRQPGEFAYTNGMTVLSAVARAGGYDYRAWEGEVLLVRMIDGKQKEYRATERTPILPGDIIKVPQRRL</sequence>
<evidence type="ECO:0000259" key="3">
    <source>
        <dbReference type="Pfam" id="PF02563"/>
    </source>
</evidence>
<dbReference type="PANTHER" id="PTHR33619:SF3">
    <property type="entry name" value="POLYSACCHARIDE EXPORT PROTEIN GFCE-RELATED"/>
    <property type="match status" value="1"/>
</dbReference>
<reference evidence="5 6" key="1">
    <citation type="submission" date="2018-12" db="EMBL/GenBank/DDBJ databases">
        <authorList>
            <person name="Yang Y."/>
        </authorList>
    </citation>
    <scope>NUCLEOTIDE SEQUENCE [LARGE SCALE GENOMIC DNA]</scope>
    <source>
        <strain evidence="5 6">L-25-5w-1</strain>
    </source>
</reference>
<dbReference type="Pfam" id="PF02563">
    <property type="entry name" value="Poly_export"/>
    <property type="match status" value="1"/>
</dbReference>
<keyword evidence="6" id="KW-1185">Reference proteome</keyword>